<sequence length="144" mass="15723">MGTASIQQDVTAEEARSPTPLYSARADVCNQVNPVVREHCVWNRVALHQRPLLHPAALGNAFGRPGVLQYHLDGVHVLQGKEGMGMHQEGATRSGHPLCPYQCALRQAQVHIKSEVVLLSTIDGRVSFALHVGEYPKRICASRG</sequence>
<name>A0A8J2FN58_9BACT</name>
<evidence type="ECO:0000313" key="1">
    <source>
        <dbReference type="EMBL" id="CAF0693444.1"/>
    </source>
</evidence>
<protein>
    <submittedName>
        <fullName evidence="1">Uncharacterized protein</fullName>
    </submittedName>
</protein>
<gene>
    <name evidence="1" type="ORF">MPNT_140004</name>
</gene>
<dbReference type="Proteomes" id="UP000663859">
    <property type="component" value="Unassembled WGS sequence"/>
</dbReference>
<organism evidence="1 2">
    <name type="scientific">Candidatus Methylacidithermus pantelleriae</name>
    <dbReference type="NCBI Taxonomy" id="2744239"/>
    <lineage>
        <taxon>Bacteria</taxon>
        <taxon>Pseudomonadati</taxon>
        <taxon>Verrucomicrobiota</taxon>
        <taxon>Methylacidiphilae</taxon>
        <taxon>Methylacidiphilales</taxon>
        <taxon>Methylacidiphilaceae</taxon>
        <taxon>Candidatus Methylacidithermus</taxon>
    </lineage>
</organism>
<evidence type="ECO:0000313" key="2">
    <source>
        <dbReference type="Proteomes" id="UP000663859"/>
    </source>
</evidence>
<reference evidence="1" key="1">
    <citation type="submission" date="2021-02" db="EMBL/GenBank/DDBJ databases">
        <authorList>
            <person name="Cremers G."/>
            <person name="Picone N."/>
        </authorList>
    </citation>
    <scope>NUCLEOTIDE SEQUENCE</scope>
    <source>
        <strain evidence="1">PQ17</strain>
    </source>
</reference>
<accession>A0A8J2FN58</accession>
<proteinExistence type="predicted"/>
<dbReference type="AlphaFoldDB" id="A0A8J2FN58"/>
<keyword evidence="2" id="KW-1185">Reference proteome</keyword>
<dbReference type="EMBL" id="CAJNOB010000006">
    <property type="protein sequence ID" value="CAF0693444.1"/>
    <property type="molecule type" value="Genomic_DNA"/>
</dbReference>
<comment type="caution">
    <text evidence="1">The sequence shown here is derived from an EMBL/GenBank/DDBJ whole genome shotgun (WGS) entry which is preliminary data.</text>
</comment>